<feature type="transmembrane region" description="Helical" evidence="8">
    <location>
        <begin position="46"/>
        <end position="67"/>
    </location>
</feature>
<evidence type="ECO:0000313" key="11">
    <source>
        <dbReference type="EMBL" id="APC61699.1"/>
    </source>
</evidence>
<dbReference type="PANTHER" id="PTHR33269:SF17">
    <property type="entry name" value="NADH-UBIQUINONE OXIDOREDUCTASE CHAIN 6"/>
    <property type="match status" value="1"/>
</dbReference>
<evidence type="ECO:0000256" key="5">
    <source>
        <dbReference type="ARBA" id="ARBA00022967"/>
    </source>
</evidence>
<dbReference type="AlphaFoldDB" id="D8WJ16"/>
<evidence type="ECO:0000256" key="4">
    <source>
        <dbReference type="ARBA" id="ARBA00022660"/>
    </source>
</evidence>
<keyword evidence="4 8" id="KW-0679">Respiratory chain</keyword>
<feature type="transmembrane region" description="Helical" evidence="8">
    <location>
        <begin position="21"/>
        <end position="40"/>
    </location>
</feature>
<gene>
    <name evidence="9" type="primary">nad6</name>
    <name evidence="10" type="ORF">H731CANSUB-C_034</name>
</gene>
<comment type="catalytic activity">
    <reaction evidence="7 8">
        <text>a ubiquinone + NADH + 5 H(+)(in) = a ubiquinol + NAD(+) + 4 H(+)(out)</text>
        <dbReference type="Rhea" id="RHEA:29091"/>
        <dbReference type="Rhea" id="RHEA-COMP:9565"/>
        <dbReference type="Rhea" id="RHEA-COMP:9566"/>
        <dbReference type="ChEBI" id="CHEBI:15378"/>
        <dbReference type="ChEBI" id="CHEBI:16389"/>
        <dbReference type="ChEBI" id="CHEBI:17976"/>
        <dbReference type="ChEBI" id="CHEBI:57540"/>
        <dbReference type="ChEBI" id="CHEBI:57945"/>
        <dbReference type="EC" id="7.1.1.2"/>
    </reaction>
</comment>
<evidence type="ECO:0000313" key="10">
    <source>
        <dbReference type="EMBL" id="AGS44266.1"/>
    </source>
</evidence>
<feature type="transmembrane region" description="Helical" evidence="8">
    <location>
        <begin position="117"/>
        <end position="146"/>
    </location>
</feature>
<dbReference type="Pfam" id="PF00499">
    <property type="entry name" value="Oxidored_q3"/>
    <property type="match status" value="1"/>
</dbReference>
<keyword evidence="6 8" id="KW-0830">Ubiquinone</keyword>
<evidence type="ECO:0000313" key="9">
    <source>
        <dbReference type="EMBL" id="ACY66210.1"/>
    </source>
</evidence>
<proteinExistence type="inferred from homology"/>
<evidence type="ECO:0000256" key="1">
    <source>
        <dbReference type="ARBA" id="ARBA00003257"/>
    </source>
</evidence>
<keyword evidence="8" id="KW-0813">Transport</keyword>
<keyword evidence="5 8" id="KW-1278">Translocase</keyword>
<keyword evidence="8" id="KW-0812">Transmembrane</keyword>
<keyword evidence="8" id="KW-0472">Membrane</keyword>
<evidence type="ECO:0000256" key="2">
    <source>
        <dbReference type="ARBA" id="ARBA00012944"/>
    </source>
</evidence>
<name>D8WJ16_9ASCO</name>
<keyword evidence="8" id="KW-1133">Transmembrane helix</keyword>
<dbReference type="Gene3D" id="1.20.120.1200">
    <property type="entry name" value="NADH-ubiquinone/plastoquinone oxidoreductase chain 6, subunit NuoJ"/>
    <property type="match status" value="1"/>
</dbReference>
<dbReference type="GO" id="GO:0008137">
    <property type="term" value="F:NADH dehydrogenase (ubiquinone) activity"/>
    <property type="evidence" value="ECO:0007669"/>
    <property type="project" value="UniProtKB-UniRule"/>
</dbReference>
<dbReference type="EMBL" id="GU126492">
    <property type="protein sequence ID" value="ACY66210.1"/>
    <property type="molecule type" value="Genomic_DNA"/>
</dbReference>
<evidence type="ECO:0000256" key="3">
    <source>
        <dbReference type="ARBA" id="ARBA00021095"/>
    </source>
</evidence>
<dbReference type="InterPro" id="IPR042106">
    <property type="entry name" value="Nuo/plastoQ_OxRdtase_6_NuoJ"/>
</dbReference>
<keyword evidence="8 9" id="KW-0496">Mitochondrion</keyword>
<evidence type="ECO:0000256" key="8">
    <source>
        <dbReference type="RuleBase" id="RU004430"/>
    </source>
</evidence>
<dbReference type="GO" id="GO:0031966">
    <property type="term" value="C:mitochondrial membrane"/>
    <property type="evidence" value="ECO:0007669"/>
    <property type="project" value="UniProtKB-SubCell"/>
</dbReference>
<comment type="function">
    <text evidence="1">Core subunit of the mitochondrial membrane respiratory chain NADH dehydrogenase (Complex I) that is believed to belong to the minimal assembly required for catalysis. Complex I functions in the transfer of electrons from NADH to the respiratory chain. The immediate electron acceptor for the enzyme is believed to be ubiquinone.</text>
</comment>
<comment type="similarity">
    <text evidence="8">Belongs to the complex I subunit 6 family.</text>
</comment>
<dbReference type="PANTHER" id="PTHR33269">
    <property type="entry name" value="NADH-UBIQUINONE OXIDOREDUCTASE CHAIN 6"/>
    <property type="match status" value="1"/>
</dbReference>
<dbReference type="GeneID" id="9480770"/>
<organism evidence="9">
    <name type="scientific">[Candida] subhashii</name>
    <dbReference type="NCBI Taxonomy" id="561895"/>
    <lineage>
        <taxon>Eukaryota</taxon>
        <taxon>Fungi</taxon>
        <taxon>Dikarya</taxon>
        <taxon>Ascomycota</taxon>
        <taxon>Saccharomycotina</taxon>
        <taxon>Pichiomycetes</taxon>
        <taxon>Debaryomycetaceae</taxon>
        <taxon>Spathaspora</taxon>
    </lineage>
</organism>
<dbReference type="EC" id="7.1.1.2" evidence="2 8"/>
<comment type="subcellular location">
    <subcellularLocation>
        <location evidence="8">Mitochondrion membrane</location>
        <topology evidence="8">Multi-pass membrane protein</topology>
    </subcellularLocation>
</comment>
<dbReference type="RefSeq" id="YP_003795198.1">
    <property type="nucleotide sequence ID" value="NC_014337.1"/>
</dbReference>
<feature type="transmembrane region" description="Helical" evidence="8">
    <location>
        <begin position="79"/>
        <end position="97"/>
    </location>
</feature>
<dbReference type="InterPro" id="IPR001457">
    <property type="entry name" value="NADH_UbQ/plastoQ_OxRdtase_su6"/>
</dbReference>
<evidence type="ECO:0000256" key="6">
    <source>
        <dbReference type="ARBA" id="ARBA00023075"/>
    </source>
</evidence>
<geneLocation type="mitochondrion" evidence="9"/>
<evidence type="ECO:0000256" key="7">
    <source>
        <dbReference type="ARBA" id="ARBA00049551"/>
    </source>
</evidence>
<accession>D8WJ16</accession>
<reference evidence="11" key="3">
    <citation type="journal article" date="2017" name="BMC Microbiol.">
        <title>Competition assays and physiological experiments of soil and phyllosphere yeasts identify Candida subhashii as a novel antagonist of filamentous fungi.</title>
        <authorList>
            <person name="Hilber-Bodmer M."/>
            <person name="Schmid M."/>
            <person name="Ahrens C.H."/>
            <person name="Freimoser F.M."/>
        </authorList>
    </citation>
    <scope>NUCLEOTIDE SEQUENCE</scope>
    <source>
        <strain evidence="11">FGA 2.2</strain>
    </source>
</reference>
<dbReference type="EMBL" id="KX781248">
    <property type="protein sequence ID" value="APC61699.1"/>
    <property type="molecule type" value="Genomic_DNA"/>
</dbReference>
<reference evidence="9" key="1">
    <citation type="journal article" date="2010" name="Microbiology (Mosc.)">
        <title>The mitochondrial genome of the pathogenic yeast Candida subhashii: GC-rich linear DNA with a protein covalently attached to their 5' termini.</title>
        <authorList>
            <person name="Fricova D."/>
            <person name="Valach M."/>
            <person name="Farkas Z."/>
            <person name="Pfeiffer I."/>
            <person name="Kucsera J."/>
            <person name="Tomaska L."/>
            <person name="Nosek J."/>
        </authorList>
    </citation>
    <scope>NUCLEOTIDE SEQUENCE</scope>
    <source>
        <strain evidence="9">FR 392</strain>
    </source>
</reference>
<comment type="function">
    <text evidence="8">Core subunit of the mitochondrial membrane respiratory chain NADH dehydrogenase (Complex I) which catalyzes electron transfer from NADH through the respiratory chain, using ubiquinone as an electron acceptor. Essential for the catalytic activity and assembly of complex I.</text>
</comment>
<dbReference type="EMBL" id="KC993184">
    <property type="protein sequence ID" value="AGS44266.1"/>
    <property type="molecule type" value="Genomic_DNA"/>
</dbReference>
<protein>
    <recommendedName>
        <fullName evidence="3 8">NADH-ubiquinone oxidoreductase chain 6</fullName>
        <ecNumber evidence="2 8">7.1.1.2</ecNumber>
    </recommendedName>
</protein>
<reference evidence="10" key="2">
    <citation type="submission" date="2013-04" db="EMBL/GenBank/DDBJ databases">
        <authorList>
            <person name="Hegedusova E."/>
            <person name="Brejova B."/>
            <person name="Nosek J."/>
        </authorList>
    </citation>
    <scope>NUCLEOTIDE SEQUENCE</scope>
    <source>
        <strain evidence="10">FR-392-06-SUB1</strain>
    </source>
</reference>
<keyword evidence="8" id="KW-0249">Electron transport</keyword>
<sequence length="149" mass="16055">MNTISGIASLMILADLSPIHSILSMLVLFITAALSLYLAGYHLMGILYVLIYVGAIAILFLFIVSLLKIKHLANTVKTSPLVVVALATVLIPFDLTLGERRVVEEAPSLAYQELSHVGTYLYCDSAIMLVVTGVILILSIIGAIAVTRR</sequence>
<keyword evidence="8" id="KW-0520">NAD</keyword>